<keyword evidence="2" id="KW-0547">Nucleotide-binding</keyword>
<accession>A0A9R1UWD1</accession>
<dbReference type="InterPro" id="IPR001806">
    <property type="entry name" value="Small_GTPase"/>
</dbReference>
<dbReference type="GO" id="GO:0012505">
    <property type="term" value="C:endomembrane system"/>
    <property type="evidence" value="ECO:0007669"/>
    <property type="project" value="UniProtKB-SubCell"/>
</dbReference>
<evidence type="ECO:0000256" key="3">
    <source>
        <dbReference type="ARBA" id="ARBA00023134"/>
    </source>
</evidence>
<keyword evidence="3" id="KW-0342">GTP-binding</keyword>
<dbReference type="GO" id="GO:0003924">
    <property type="term" value="F:GTPase activity"/>
    <property type="evidence" value="ECO:0007669"/>
    <property type="project" value="InterPro"/>
</dbReference>
<dbReference type="Proteomes" id="UP000235145">
    <property type="component" value="Unassembled WGS sequence"/>
</dbReference>
<dbReference type="SMART" id="SM00174">
    <property type="entry name" value="RHO"/>
    <property type="match status" value="1"/>
</dbReference>
<gene>
    <name evidence="5" type="ORF">LSAT_V11C800395050</name>
</gene>
<evidence type="ECO:0000256" key="1">
    <source>
        <dbReference type="ARBA" id="ARBA00006270"/>
    </source>
</evidence>
<dbReference type="EMBL" id="NBSK02000008">
    <property type="protein sequence ID" value="KAJ0194085.1"/>
    <property type="molecule type" value="Genomic_DNA"/>
</dbReference>
<dbReference type="AlphaFoldDB" id="A0A9R1UWD1"/>
<dbReference type="InterPro" id="IPR027417">
    <property type="entry name" value="P-loop_NTPase"/>
</dbReference>
<comment type="subcellular location">
    <subcellularLocation>
        <location evidence="4">Endomembrane system</location>
        <topology evidence="4">Lipid-anchor</topology>
    </subcellularLocation>
</comment>
<evidence type="ECO:0000256" key="2">
    <source>
        <dbReference type="ARBA" id="ARBA00022741"/>
    </source>
</evidence>
<comment type="caution">
    <text evidence="5">The sequence shown here is derived from an EMBL/GenBank/DDBJ whole genome shotgun (WGS) entry which is preliminary data.</text>
</comment>
<evidence type="ECO:0000256" key="4">
    <source>
        <dbReference type="ARBA" id="ARBA00037868"/>
    </source>
</evidence>
<dbReference type="SUPFAM" id="SSF52540">
    <property type="entry name" value="P-loop containing nucleoside triphosphate hydrolases"/>
    <property type="match status" value="1"/>
</dbReference>
<dbReference type="GO" id="GO:0005525">
    <property type="term" value="F:GTP binding"/>
    <property type="evidence" value="ECO:0007669"/>
    <property type="project" value="UniProtKB-KW"/>
</dbReference>
<dbReference type="Gene3D" id="3.40.50.300">
    <property type="entry name" value="P-loop containing nucleotide triphosphate hydrolases"/>
    <property type="match status" value="2"/>
</dbReference>
<organism evidence="5 6">
    <name type="scientific">Lactuca sativa</name>
    <name type="common">Garden lettuce</name>
    <dbReference type="NCBI Taxonomy" id="4236"/>
    <lineage>
        <taxon>Eukaryota</taxon>
        <taxon>Viridiplantae</taxon>
        <taxon>Streptophyta</taxon>
        <taxon>Embryophyta</taxon>
        <taxon>Tracheophyta</taxon>
        <taxon>Spermatophyta</taxon>
        <taxon>Magnoliopsida</taxon>
        <taxon>eudicotyledons</taxon>
        <taxon>Gunneridae</taxon>
        <taxon>Pentapetalae</taxon>
        <taxon>asterids</taxon>
        <taxon>campanulids</taxon>
        <taxon>Asterales</taxon>
        <taxon>Asteraceae</taxon>
        <taxon>Cichorioideae</taxon>
        <taxon>Cichorieae</taxon>
        <taxon>Lactucinae</taxon>
        <taxon>Lactuca</taxon>
    </lineage>
</organism>
<evidence type="ECO:0000313" key="6">
    <source>
        <dbReference type="Proteomes" id="UP000235145"/>
    </source>
</evidence>
<protein>
    <submittedName>
        <fullName evidence="5">Uncharacterized protein</fullName>
    </submittedName>
</protein>
<sequence length="167" mass="19000">MKAVAICSKTIESCHFPYLLDITHVMPCNNYLFKLLLIGDLVVGKSCLLLRFVKIRTVDQDGNTIKLQIIVYYLTNLESLNNLKQWLSEIDRRASENVNKLLVGDKCDLSESRFVCFDTAKQTNLEGGQKNINLYLCSMNFGSKQTNLLSERSHLLPTRSLFTFSLA</sequence>
<dbReference type="InterPro" id="IPR050227">
    <property type="entry name" value="Rab"/>
</dbReference>
<evidence type="ECO:0000313" key="5">
    <source>
        <dbReference type="EMBL" id="KAJ0194085.1"/>
    </source>
</evidence>
<dbReference type="SMART" id="SM00175">
    <property type="entry name" value="RAB"/>
    <property type="match status" value="1"/>
</dbReference>
<dbReference type="Pfam" id="PF00071">
    <property type="entry name" value="Ras"/>
    <property type="match status" value="1"/>
</dbReference>
<comment type="similarity">
    <text evidence="1">Belongs to the small GTPase superfamily. Rab family.</text>
</comment>
<reference evidence="5 6" key="1">
    <citation type="journal article" date="2017" name="Nat. Commun.">
        <title>Genome assembly with in vitro proximity ligation data and whole-genome triplication in lettuce.</title>
        <authorList>
            <person name="Reyes-Chin-Wo S."/>
            <person name="Wang Z."/>
            <person name="Yang X."/>
            <person name="Kozik A."/>
            <person name="Arikit S."/>
            <person name="Song C."/>
            <person name="Xia L."/>
            <person name="Froenicke L."/>
            <person name="Lavelle D.O."/>
            <person name="Truco M.J."/>
            <person name="Xia R."/>
            <person name="Zhu S."/>
            <person name="Xu C."/>
            <person name="Xu H."/>
            <person name="Xu X."/>
            <person name="Cox K."/>
            <person name="Korf I."/>
            <person name="Meyers B.C."/>
            <person name="Michelmore R.W."/>
        </authorList>
    </citation>
    <scope>NUCLEOTIDE SEQUENCE [LARGE SCALE GENOMIC DNA]</scope>
    <source>
        <strain evidence="6">cv. Salinas</strain>
        <tissue evidence="5">Seedlings</tissue>
    </source>
</reference>
<dbReference type="PANTHER" id="PTHR47977">
    <property type="entry name" value="RAS-RELATED PROTEIN RAB"/>
    <property type="match status" value="1"/>
</dbReference>
<name>A0A9R1UWD1_LACSA</name>
<proteinExistence type="inferred from homology"/>
<keyword evidence="6" id="KW-1185">Reference proteome</keyword>